<protein>
    <recommendedName>
        <fullName evidence="3">F-box domain-containing protein</fullName>
    </recommendedName>
</protein>
<name>A0A9P5YST4_9AGAR</name>
<sequence length="556" mass="62073">MDPNSSVAKECSEPPISKLNVDVLMQIFSINVELHPPIPKRDYPNYEPRSMSPLTNTRCCSQVCKFWRSIILGSPLLWANSIDLDTLRQRKDTWRREVLRRTGTALLVVRSTLAPELGTAMERFAMDMICANWERMKVLDIAVDSPSFLKSVKVKFRRPARNLYAFAITSLRLGTAERVLEGALFAGKAPRLSIFSITSSSSSHPYREFPFAPILFTNHLCKLTLDDPLIISAPALLAACASMPSLEELSLVIERITAAATSEVQSISLPRLKSLRVRSDPFSIFPEFLGRIIARPSHQFLAGCSLGHIRSWDDAEQNSAAYIERIPKIIVSYLSIFFEDNNSALSRPTCLDLNIRDNLVISVYAQSCSIENAYFRMTVSGRRPSGIDDAVVQALLTVDFPSSLTRLHFEPPNLSRSHTSKIPSLAPIFHTLNSITDLHTTVKGLSYIVSVSSQAKGHIFFRNLHTVILMDSIQDTHFYSASTRLVVQSFFAHRYHVSPVSVLDLTSIPRQSGDLRYLEELEGLKVVWKAGVGRSGALVIREYVCGSGDPEQLVIC</sequence>
<dbReference type="SUPFAM" id="SSF81383">
    <property type="entry name" value="F-box domain"/>
    <property type="match status" value="1"/>
</dbReference>
<proteinExistence type="predicted"/>
<evidence type="ECO:0008006" key="3">
    <source>
        <dbReference type="Google" id="ProtNLM"/>
    </source>
</evidence>
<dbReference type="InterPro" id="IPR036047">
    <property type="entry name" value="F-box-like_dom_sf"/>
</dbReference>
<dbReference type="OrthoDB" id="3252786at2759"/>
<dbReference type="AlphaFoldDB" id="A0A9P5YST4"/>
<dbReference type="Gene3D" id="1.20.1280.50">
    <property type="match status" value="1"/>
</dbReference>
<reference evidence="1" key="1">
    <citation type="submission" date="2020-11" db="EMBL/GenBank/DDBJ databases">
        <authorList>
            <consortium name="DOE Joint Genome Institute"/>
            <person name="Ahrendt S."/>
            <person name="Riley R."/>
            <person name="Andreopoulos W."/>
            <person name="Labutti K."/>
            <person name="Pangilinan J."/>
            <person name="Ruiz-Duenas F.J."/>
            <person name="Barrasa J.M."/>
            <person name="Sanchez-Garcia M."/>
            <person name="Camarero S."/>
            <person name="Miyauchi S."/>
            <person name="Serrano A."/>
            <person name="Linde D."/>
            <person name="Babiker R."/>
            <person name="Drula E."/>
            <person name="Ayuso-Fernandez I."/>
            <person name="Pacheco R."/>
            <person name="Padilla G."/>
            <person name="Ferreira P."/>
            <person name="Barriuso J."/>
            <person name="Kellner H."/>
            <person name="Castanera R."/>
            <person name="Alfaro M."/>
            <person name="Ramirez L."/>
            <person name="Pisabarro A.G."/>
            <person name="Kuo A."/>
            <person name="Tritt A."/>
            <person name="Lipzen A."/>
            <person name="He G."/>
            <person name="Yan M."/>
            <person name="Ng V."/>
            <person name="Cullen D."/>
            <person name="Martin F."/>
            <person name="Rosso M.-N."/>
            <person name="Henrissat B."/>
            <person name="Hibbett D."/>
            <person name="Martinez A.T."/>
            <person name="Grigoriev I.V."/>
        </authorList>
    </citation>
    <scope>NUCLEOTIDE SEQUENCE</scope>
    <source>
        <strain evidence="1">CIRM-BRFM 674</strain>
    </source>
</reference>
<keyword evidence="2" id="KW-1185">Reference proteome</keyword>
<evidence type="ECO:0000313" key="2">
    <source>
        <dbReference type="Proteomes" id="UP000807469"/>
    </source>
</evidence>
<organism evidence="1 2">
    <name type="scientific">Pholiota conissans</name>
    <dbReference type="NCBI Taxonomy" id="109636"/>
    <lineage>
        <taxon>Eukaryota</taxon>
        <taxon>Fungi</taxon>
        <taxon>Dikarya</taxon>
        <taxon>Basidiomycota</taxon>
        <taxon>Agaricomycotina</taxon>
        <taxon>Agaricomycetes</taxon>
        <taxon>Agaricomycetidae</taxon>
        <taxon>Agaricales</taxon>
        <taxon>Agaricineae</taxon>
        <taxon>Strophariaceae</taxon>
        <taxon>Pholiota</taxon>
    </lineage>
</organism>
<gene>
    <name evidence="1" type="ORF">BDN70DRAFT_884015</name>
</gene>
<accession>A0A9P5YST4</accession>
<dbReference type="Proteomes" id="UP000807469">
    <property type="component" value="Unassembled WGS sequence"/>
</dbReference>
<dbReference type="EMBL" id="MU155343">
    <property type="protein sequence ID" value="KAF9475203.1"/>
    <property type="molecule type" value="Genomic_DNA"/>
</dbReference>
<comment type="caution">
    <text evidence="1">The sequence shown here is derived from an EMBL/GenBank/DDBJ whole genome shotgun (WGS) entry which is preliminary data.</text>
</comment>
<evidence type="ECO:0000313" key="1">
    <source>
        <dbReference type="EMBL" id="KAF9475203.1"/>
    </source>
</evidence>